<feature type="transmembrane region" description="Helical" evidence="1">
    <location>
        <begin position="111"/>
        <end position="132"/>
    </location>
</feature>
<feature type="transmembrane region" description="Helical" evidence="1">
    <location>
        <begin position="76"/>
        <end position="99"/>
    </location>
</feature>
<dbReference type="EMBL" id="LNAM01000175">
    <property type="protein sequence ID" value="KSV58359.1"/>
    <property type="molecule type" value="Genomic_DNA"/>
</dbReference>
<sequence length="137" mass="14377">MLVKNVLLFLIAAAGGGVVSGGVFALISLIGVFPQLASRTATATHIAAYESCIIWGGIAGNVISVFEWGIPGGKPILLVFGLFCGIYIGCFAMALAEILKVIPIFAERARLVQGIPYIVLAIAAGKALGSYYQMFWP</sequence>
<feature type="transmembrane region" description="Helical" evidence="1">
    <location>
        <begin position="46"/>
        <end position="70"/>
    </location>
</feature>
<proteinExistence type="predicted"/>
<dbReference type="STRING" id="290052.ASU35_02865"/>
<keyword evidence="1" id="KW-0812">Transmembrane</keyword>
<reference evidence="2 3" key="1">
    <citation type="submission" date="2015-11" db="EMBL/GenBank/DDBJ databases">
        <title>Butyribacter intestini gen. nov., sp. nov., a butyric acid-producing bacterium of the family Lachnospiraceae isolated from the human faeces.</title>
        <authorList>
            <person name="Zou Y."/>
            <person name="Xue W."/>
            <person name="Luo G."/>
            <person name="Lv M."/>
        </authorList>
    </citation>
    <scope>NUCLEOTIDE SEQUENCE [LARGE SCALE GENOMIC DNA]</scope>
    <source>
        <strain evidence="2 3">ACET-33324</strain>
    </source>
</reference>
<keyword evidence="3" id="KW-1185">Reference proteome</keyword>
<accession>A0A0V8QCV1</accession>
<name>A0A0V8QCV1_9FIRM</name>
<protein>
    <recommendedName>
        <fullName evidence="4">Stage V sporulation protein AB</fullName>
    </recommendedName>
</protein>
<dbReference type="Proteomes" id="UP000054874">
    <property type="component" value="Unassembled WGS sequence"/>
</dbReference>
<feature type="transmembrane region" description="Helical" evidence="1">
    <location>
        <begin position="6"/>
        <end position="34"/>
    </location>
</feature>
<gene>
    <name evidence="2" type="ORF">ASU35_02865</name>
</gene>
<evidence type="ECO:0008006" key="4">
    <source>
        <dbReference type="Google" id="ProtNLM"/>
    </source>
</evidence>
<organism evidence="2 3">
    <name type="scientific">Acetivibrio ethanolgignens</name>
    <dbReference type="NCBI Taxonomy" id="290052"/>
    <lineage>
        <taxon>Bacteria</taxon>
        <taxon>Bacillati</taxon>
        <taxon>Bacillota</taxon>
        <taxon>Clostridia</taxon>
        <taxon>Eubacteriales</taxon>
        <taxon>Oscillospiraceae</taxon>
        <taxon>Acetivibrio</taxon>
    </lineage>
</organism>
<comment type="caution">
    <text evidence="2">The sequence shown here is derived from an EMBL/GenBank/DDBJ whole genome shotgun (WGS) entry which is preliminary data.</text>
</comment>
<keyword evidence="1" id="KW-0472">Membrane</keyword>
<dbReference type="RefSeq" id="WP_058353400.1">
    <property type="nucleotide sequence ID" value="NZ_CABMMD010000175.1"/>
</dbReference>
<evidence type="ECO:0000313" key="2">
    <source>
        <dbReference type="EMBL" id="KSV58359.1"/>
    </source>
</evidence>
<dbReference type="InterPro" id="IPR020144">
    <property type="entry name" value="SpoVAB"/>
</dbReference>
<evidence type="ECO:0000256" key="1">
    <source>
        <dbReference type="SAM" id="Phobius"/>
    </source>
</evidence>
<evidence type="ECO:0000313" key="3">
    <source>
        <dbReference type="Proteomes" id="UP000054874"/>
    </source>
</evidence>
<keyword evidence="1" id="KW-1133">Transmembrane helix</keyword>
<dbReference type="AlphaFoldDB" id="A0A0V8QCV1"/>
<dbReference type="Pfam" id="PF13782">
    <property type="entry name" value="SpoVAB"/>
    <property type="match status" value="1"/>
</dbReference>